<gene>
    <name evidence="1" type="ordered locus">Hoch_1551</name>
</gene>
<protein>
    <submittedName>
        <fullName evidence="1">Uncharacterized protein</fullName>
    </submittedName>
</protein>
<dbReference type="Proteomes" id="UP000001880">
    <property type="component" value="Chromosome"/>
</dbReference>
<dbReference type="eggNOG" id="COG4932">
    <property type="taxonomic scope" value="Bacteria"/>
</dbReference>
<keyword evidence="2" id="KW-1185">Reference proteome</keyword>
<dbReference type="HOGENOM" id="CLU_329219_0_0_7"/>
<sequence>MEKYPPYIIRNADDAVTSEDWNRLQELIREEIRQHGHGGESADSNRLGPLGARLGNESLAEGAVDEAAFADGAVTTRTLQEQFLGDQDVAADAAISEKEHLIFDSEGGHDHDGVNSSPLAAQCVAAEQLVDGAVTEDKLSEDLLSEIIELEQILAIPQVLSVGSAPGSSQQGESFVDIVGHGFGTTAGEVRLLKVAPGAPGEYQLADMLSIENWEPNRIRVRLPEDPTGLFQVVVNDLPLNAVVFNEALTVVRTMPLEGTLTVPEGILIEIEMSTELMIDPATVDDDRGPTPLVLYPGESSPRPLVQELREEPPYLEQPLEIYYGDQVTRMDGEIRLSSDRKTLTFSAVGNAYPFDASVLVKLYSAGDIGRKPVLLADNTETAMDGAAFELRCRIRKQPPKAPGKITIRGARGKDNIVLAPENMISLANHHAVPVQIALHEGALPSEWVLVTLDDGVNEVSEKVPALGDADDLVYVSLDARALQDGQIQITAVAQNTTSSSPETQIAALDPRTGEPVDWVLKDTKIPYVRVHPVRTPTQFDTQSMVIDVEPGSTLTIAGGARPVVVTDTAYKGRVAVEVPLNPNTSNRLRVVAVDPAGNRSGSIATDREQTPLVVVHDDTLPEITVAPVRTPTNQRIIEITGSANEPVTVVATSGGTIASDTANPNKNFRIRFTLAANQQNIIKLVATDVAGNSSPSVTLRITHDDRPPPLVLRPSAKYSLARGDSPTPSITTTRTRITLYGQSEPGATVTLTGHGYRTSTRAGADGRFATTLPFRLMPRNVHDRAENRSWKFTLDAVDPSGNATKQQKTISVHLHYRIPDGVHRHWHFYWWHWRWYPHYVVRRSRLHRFWWWTTRVFWWERFDFSGWLARL</sequence>
<dbReference type="InterPro" id="IPR013783">
    <property type="entry name" value="Ig-like_fold"/>
</dbReference>
<evidence type="ECO:0000313" key="1">
    <source>
        <dbReference type="EMBL" id="ACY14103.1"/>
    </source>
</evidence>
<dbReference type="STRING" id="502025.Hoch_1551"/>
<proteinExistence type="predicted"/>
<organism evidence="1 2">
    <name type="scientific">Haliangium ochraceum (strain DSM 14365 / JCM 11303 / SMP-2)</name>
    <dbReference type="NCBI Taxonomy" id="502025"/>
    <lineage>
        <taxon>Bacteria</taxon>
        <taxon>Pseudomonadati</taxon>
        <taxon>Myxococcota</taxon>
        <taxon>Polyangia</taxon>
        <taxon>Haliangiales</taxon>
        <taxon>Kofleriaceae</taxon>
        <taxon>Haliangium</taxon>
    </lineage>
</organism>
<dbReference type="EMBL" id="CP001804">
    <property type="protein sequence ID" value="ACY14103.1"/>
    <property type="molecule type" value="Genomic_DNA"/>
</dbReference>
<reference evidence="1 2" key="1">
    <citation type="journal article" date="2010" name="Stand. Genomic Sci.">
        <title>Complete genome sequence of Haliangium ochraceum type strain (SMP-2).</title>
        <authorList>
            <consortium name="US DOE Joint Genome Institute (JGI-PGF)"/>
            <person name="Ivanova N."/>
            <person name="Daum C."/>
            <person name="Lang E."/>
            <person name="Abt B."/>
            <person name="Kopitz M."/>
            <person name="Saunders E."/>
            <person name="Lapidus A."/>
            <person name="Lucas S."/>
            <person name="Glavina Del Rio T."/>
            <person name="Nolan M."/>
            <person name="Tice H."/>
            <person name="Copeland A."/>
            <person name="Cheng J.F."/>
            <person name="Chen F."/>
            <person name="Bruce D."/>
            <person name="Goodwin L."/>
            <person name="Pitluck S."/>
            <person name="Mavromatis K."/>
            <person name="Pati A."/>
            <person name="Mikhailova N."/>
            <person name="Chen A."/>
            <person name="Palaniappan K."/>
            <person name="Land M."/>
            <person name="Hauser L."/>
            <person name="Chang Y.J."/>
            <person name="Jeffries C.D."/>
            <person name="Detter J.C."/>
            <person name="Brettin T."/>
            <person name="Rohde M."/>
            <person name="Goker M."/>
            <person name="Bristow J."/>
            <person name="Markowitz V."/>
            <person name="Eisen J.A."/>
            <person name="Hugenholtz P."/>
            <person name="Kyrpides N.C."/>
            <person name="Klenk H.P."/>
        </authorList>
    </citation>
    <scope>NUCLEOTIDE SEQUENCE [LARGE SCALE GENOMIC DNA]</scope>
    <source>
        <strain evidence="2">DSM 14365 / CIP 107738 / JCM 11303 / AJ 13395 / SMP-2</strain>
    </source>
</reference>
<evidence type="ECO:0000313" key="2">
    <source>
        <dbReference type="Proteomes" id="UP000001880"/>
    </source>
</evidence>
<dbReference type="AlphaFoldDB" id="D0LVW9"/>
<dbReference type="KEGG" id="hoh:Hoch_1551"/>
<accession>D0LVW9</accession>
<name>D0LVW9_HALO1</name>
<dbReference type="Gene3D" id="2.60.40.10">
    <property type="entry name" value="Immunoglobulins"/>
    <property type="match status" value="3"/>
</dbReference>